<evidence type="ECO:0008006" key="5">
    <source>
        <dbReference type="Google" id="ProtNLM"/>
    </source>
</evidence>
<proteinExistence type="predicted"/>
<dbReference type="Proteomes" id="UP000829685">
    <property type="component" value="Unassembled WGS sequence"/>
</dbReference>
<dbReference type="EMBL" id="JAFIMR010000034">
    <property type="protein sequence ID" value="KAI1859414.1"/>
    <property type="molecule type" value="Genomic_DNA"/>
</dbReference>
<feature type="transmembrane region" description="Helical" evidence="2">
    <location>
        <begin position="123"/>
        <end position="148"/>
    </location>
</feature>
<dbReference type="Gene3D" id="3.50.4.10">
    <property type="entry name" value="Hepatocyte Growth Factor"/>
    <property type="match status" value="1"/>
</dbReference>
<dbReference type="OrthoDB" id="3499003at2759"/>
<keyword evidence="4" id="KW-1185">Reference proteome</keyword>
<evidence type="ECO:0000313" key="4">
    <source>
        <dbReference type="Proteomes" id="UP000829685"/>
    </source>
</evidence>
<keyword evidence="2" id="KW-0812">Transmembrane</keyword>
<evidence type="ECO:0000256" key="1">
    <source>
        <dbReference type="SAM" id="MobiDB-lite"/>
    </source>
</evidence>
<evidence type="ECO:0000256" key="2">
    <source>
        <dbReference type="SAM" id="Phobius"/>
    </source>
</evidence>
<sequence>MADHAHEQAGLEVGKMGHPAHDQAGLEVVPEPEAPQVIEGPTIQKPWDQSHSAGPPYQQYDPSAQGGYAQGQYGHYPPHSGYPDSAAHAPHSQWEPSQVGTLGPSASEKGVEPTIFGIKRRKFWLIFGPLIAVLVIGLAVGLGVGLGASHHSSSSASSKKFLVLCDLDYNSGEGSTDIGNVETDTVEDCANTCAANGSCVGAGWGDYYGKKYCWMKSSLGKSHFAGNWYFLVKQ</sequence>
<keyword evidence="2" id="KW-1133">Transmembrane helix</keyword>
<feature type="compositionally biased region" description="Low complexity" evidence="1">
    <location>
        <begin position="64"/>
        <end position="74"/>
    </location>
</feature>
<dbReference type="AlphaFoldDB" id="A0A9Q0AKP9"/>
<organism evidence="3 4">
    <name type="scientific">Neoarthrinium moseri</name>
    <dbReference type="NCBI Taxonomy" id="1658444"/>
    <lineage>
        <taxon>Eukaryota</taxon>
        <taxon>Fungi</taxon>
        <taxon>Dikarya</taxon>
        <taxon>Ascomycota</taxon>
        <taxon>Pezizomycotina</taxon>
        <taxon>Sordariomycetes</taxon>
        <taxon>Xylariomycetidae</taxon>
        <taxon>Amphisphaeriales</taxon>
        <taxon>Apiosporaceae</taxon>
        <taxon>Neoarthrinium</taxon>
    </lineage>
</organism>
<comment type="caution">
    <text evidence="3">The sequence shown here is derived from an EMBL/GenBank/DDBJ whole genome shotgun (WGS) entry which is preliminary data.</text>
</comment>
<reference evidence="3" key="1">
    <citation type="submission" date="2021-03" db="EMBL/GenBank/DDBJ databases">
        <title>Revisited historic fungal species revealed as producer of novel bioactive compounds through whole genome sequencing and comparative genomics.</title>
        <authorList>
            <person name="Vignolle G.A."/>
            <person name="Hochenegger N."/>
            <person name="Mach R.L."/>
            <person name="Mach-Aigner A.R."/>
            <person name="Javad Rahimi M."/>
            <person name="Salim K.A."/>
            <person name="Chan C.M."/>
            <person name="Lim L.B.L."/>
            <person name="Cai F."/>
            <person name="Druzhinina I.S."/>
            <person name="U'Ren J.M."/>
            <person name="Derntl C."/>
        </authorList>
    </citation>
    <scope>NUCLEOTIDE SEQUENCE</scope>
    <source>
        <strain evidence="3">TUCIM 5799</strain>
    </source>
</reference>
<gene>
    <name evidence="3" type="ORF">JX265_010417</name>
</gene>
<keyword evidence="2" id="KW-0472">Membrane</keyword>
<evidence type="ECO:0000313" key="3">
    <source>
        <dbReference type="EMBL" id="KAI1859414.1"/>
    </source>
</evidence>
<protein>
    <recommendedName>
        <fullName evidence="5">Apple domain-containing protein</fullName>
    </recommendedName>
</protein>
<feature type="region of interest" description="Disordered" evidence="1">
    <location>
        <begin position="44"/>
        <end position="108"/>
    </location>
</feature>
<name>A0A9Q0AKP9_9PEZI</name>
<accession>A0A9Q0AKP9</accession>